<name>A0A4R6IUY3_9BACT</name>
<comment type="caution">
    <text evidence="6">The sequence shown here is derived from an EMBL/GenBank/DDBJ whole genome shotgun (WGS) entry which is preliminary data.</text>
</comment>
<organism evidence="6 7">
    <name type="scientific">Sediminibacterium goheungense</name>
    <dbReference type="NCBI Taxonomy" id="1086393"/>
    <lineage>
        <taxon>Bacteria</taxon>
        <taxon>Pseudomonadati</taxon>
        <taxon>Bacteroidota</taxon>
        <taxon>Chitinophagia</taxon>
        <taxon>Chitinophagales</taxon>
        <taxon>Chitinophagaceae</taxon>
        <taxon>Sediminibacterium</taxon>
    </lineage>
</organism>
<evidence type="ECO:0000313" key="6">
    <source>
        <dbReference type="EMBL" id="TDO26439.1"/>
    </source>
</evidence>
<protein>
    <submittedName>
        <fullName evidence="6">Acetylornithine deacetylase/succinyl-diaminopimelate desuccinylase-like protein</fullName>
    </submittedName>
</protein>
<keyword evidence="7" id="KW-1185">Reference proteome</keyword>
<evidence type="ECO:0000256" key="3">
    <source>
        <dbReference type="ARBA" id="ARBA00022801"/>
    </source>
</evidence>
<feature type="signal peptide" evidence="4">
    <location>
        <begin position="1"/>
        <end position="19"/>
    </location>
</feature>
<dbReference type="GO" id="GO:0006508">
    <property type="term" value="P:proteolysis"/>
    <property type="evidence" value="ECO:0007669"/>
    <property type="project" value="UniProtKB-KW"/>
</dbReference>
<evidence type="ECO:0000256" key="2">
    <source>
        <dbReference type="ARBA" id="ARBA00022723"/>
    </source>
</evidence>
<dbReference type="AlphaFoldDB" id="A0A4R6IUY3"/>
<dbReference type="RefSeq" id="WP_133474288.1">
    <property type="nucleotide sequence ID" value="NZ_SNWP01000011.1"/>
</dbReference>
<dbReference type="GO" id="GO:0046872">
    <property type="term" value="F:metal ion binding"/>
    <property type="evidence" value="ECO:0007669"/>
    <property type="project" value="UniProtKB-KW"/>
</dbReference>
<keyword evidence="1" id="KW-0645">Protease</keyword>
<dbReference type="EMBL" id="SNWP01000011">
    <property type="protein sequence ID" value="TDO26439.1"/>
    <property type="molecule type" value="Genomic_DNA"/>
</dbReference>
<dbReference type="Pfam" id="PF01546">
    <property type="entry name" value="Peptidase_M20"/>
    <property type="match status" value="1"/>
</dbReference>
<gene>
    <name evidence="6" type="ORF">BC659_1745</name>
</gene>
<accession>A0A4R6IUY3</accession>
<dbReference type="PANTHER" id="PTHR43270:SF8">
    <property type="entry name" value="DI- AND TRIPEPTIDASE DUG2-RELATED"/>
    <property type="match status" value="1"/>
</dbReference>
<dbReference type="PANTHER" id="PTHR43270">
    <property type="entry name" value="BETA-ALA-HIS DIPEPTIDASE"/>
    <property type="match status" value="1"/>
</dbReference>
<dbReference type="InterPro" id="IPR011650">
    <property type="entry name" value="Peptidase_M20_dimer"/>
</dbReference>
<feature type="domain" description="Peptidase M20 dimerisation" evidence="5">
    <location>
        <begin position="237"/>
        <end position="390"/>
    </location>
</feature>
<dbReference type="Gene3D" id="3.30.70.360">
    <property type="match status" value="1"/>
</dbReference>
<dbReference type="OrthoDB" id="9761532at2"/>
<evidence type="ECO:0000259" key="5">
    <source>
        <dbReference type="Pfam" id="PF07687"/>
    </source>
</evidence>
<sequence>MKRIVLLTCMFLTHFFATTQSTQVNTYIQANQKRIIGELMNFLKIPNHAKDAGNIQMNAEFIFKDMERRGISNVQLLYPASKRINPAVYGEYLVPDATTTLVFYAHYDGQPVSPEKWHASLEPFKPVILNGKVETGAKTITLDEIDTKRYPDARIYARSSSDDKSGVMAILNAFSALQSAGITPGINIKFFFEGEEEAGSPHLEEILSAHTALLKSDAWIICDGPVHQSGRNQLVFGVRGDVNMEITVYGPTRPLHSGHYGNWAPNPGLLLVKLLASMKDENGFVTIKDFYNDVLKLTDKEKQALAKIPPIDSMLMKELGFIRPEMKNIGLSEALNLPSLNINGIESGKSGTSAANVIPVSASAVLDLRLVKGVDWKQQQERVVQHIRDQGFFITEQEPDMQMRSTYPLIAKVRLEKGYNAQKTDMQLPVMQKIILGLQKTSQTEWLLQPGLGGSLPLYVFEKVLNVYPVTLPIANHDNNQHAENENILISRFLEGISIMANLMILSSDK</sequence>
<dbReference type="Pfam" id="PF07687">
    <property type="entry name" value="M20_dimer"/>
    <property type="match status" value="1"/>
</dbReference>
<dbReference type="GO" id="GO:0008233">
    <property type="term" value="F:peptidase activity"/>
    <property type="evidence" value="ECO:0007669"/>
    <property type="project" value="UniProtKB-KW"/>
</dbReference>
<dbReference type="InterPro" id="IPR051458">
    <property type="entry name" value="Cyt/Met_Dipeptidase"/>
</dbReference>
<evidence type="ECO:0000256" key="4">
    <source>
        <dbReference type="SAM" id="SignalP"/>
    </source>
</evidence>
<feature type="chain" id="PRO_5020679259" evidence="4">
    <location>
        <begin position="20"/>
        <end position="510"/>
    </location>
</feature>
<evidence type="ECO:0000313" key="7">
    <source>
        <dbReference type="Proteomes" id="UP000295741"/>
    </source>
</evidence>
<dbReference type="Gene3D" id="3.40.630.10">
    <property type="entry name" value="Zn peptidases"/>
    <property type="match status" value="1"/>
</dbReference>
<keyword evidence="3" id="KW-0378">Hydrolase</keyword>
<dbReference type="SUPFAM" id="SSF53187">
    <property type="entry name" value="Zn-dependent exopeptidases"/>
    <property type="match status" value="1"/>
</dbReference>
<evidence type="ECO:0000256" key="1">
    <source>
        <dbReference type="ARBA" id="ARBA00022670"/>
    </source>
</evidence>
<proteinExistence type="predicted"/>
<dbReference type="Proteomes" id="UP000295741">
    <property type="component" value="Unassembled WGS sequence"/>
</dbReference>
<keyword evidence="4" id="KW-0732">Signal</keyword>
<reference evidence="6 7" key="1">
    <citation type="submission" date="2019-03" db="EMBL/GenBank/DDBJ databases">
        <title>Genomic Encyclopedia of Archaeal and Bacterial Type Strains, Phase II (KMG-II): from individual species to whole genera.</title>
        <authorList>
            <person name="Goeker M."/>
        </authorList>
    </citation>
    <scope>NUCLEOTIDE SEQUENCE [LARGE SCALE GENOMIC DNA]</scope>
    <source>
        <strain evidence="6 7">DSM 28323</strain>
    </source>
</reference>
<keyword evidence="2" id="KW-0479">Metal-binding</keyword>
<dbReference type="InterPro" id="IPR002933">
    <property type="entry name" value="Peptidase_M20"/>
</dbReference>